<dbReference type="Gene3D" id="3.40.710.10">
    <property type="entry name" value="DD-peptidase/beta-lactamase superfamily"/>
    <property type="match status" value="1"/>
</dbReference>
<reference evidence="3" key="1">
    <citation type="submission" date="2020-01" db="EMBL/GenBank/DDBJ databases">
        <title>Sphingomonas sp. strain CSW-10.</title>
        <authorList>
            <person name="Chen W.-M."/>
        </authorList>
    </citation>
    <scope>NUCLEOTIDE SEQUENCE [LARGE SCALE GENOMIC DNA]</scope>
    <source>
        <strain evidence="3">CCP-1</strain>
    </source>
</reference>
<organism evidence="2 3">
    <name type="scientific">Paragemmobacter ruber</name>
    <dbReference type="NCBI Taxonomy" id="1985673"/>
    <lineage>
        <taxon>Bacteria</taxon>
        <taxon>Pseudomonadati</taxon>
        <taxon>Pseudomonadota</taxon>
        <taxon>Alphaproteobacteria</taxon>
        <taxon>Rhodobacterales</taxon>
        <taxon>Paracoccaceae</taxon>
        <taxon>Paragemmobacter</taxon>
    </lineage>
</organism>
<name>A0ABW9Y262_9RHOB</name>
<protein>
    <submittedName>
        <fullName evidence="2">Serine hydrolase</fullName>
    </submittedName>
</protein>
<evidence type="ECO:0000259" key="1">
    <source>
        <dbReference type="Pfam" id="PF00144"/>
    </source>
</evidence>
<keyword evidence="2" id="KW-0378">Hydrolase</keyword>
<comment type="caution">
    <text evidence="2">The sequence shown here is derived from an EMBL/GenBank/DDBJ whole genome shotgun (WGS) entry which is preliminary data.</text>
</comment>
<dbReference type="GO" id="GO:0016787">
    <property type="term" value="F:hydrolase activity"/>
    <property type="evidence" value="ECO:0007669"/>
    <property type="project" value="UniProtKB-KW"/>
</dbReference>
<dbReference type="SUPFAM" id="SSF56601">
    <property type="entry name" value="beta-lactamase/transpeptidase-like"/>
    <property type="match status" value="1"/>
</dbReference>
<evidence type="ECO:0000313" key="3">
    <source>
        <dbReference type="Proteomes" id="UP001517376"/>
    </source>
</evidence>
<dbReference type="PANTHER" id="PTHR43283">
    <property type="entry name" value="BETA-LACTAMASE-RELATED"/>
    <property type="match status" value="1"/>
</dbReference>
<dbReference type="InterPro" id="IPR012338">
    <property type="entry name" value="Beta-lactam/transpept-like"/>
</dbReference>
<dbReference type="Pfam" id="PF00144">
    <property type="entry name" value="Beta-lactamase"/>
    <property type="match status" value="1"/>
</dbReference>
<accession>A0ABW9Y262</accession>
<sequence length="380" mass="41053">MRRLGRIVIVVLLLIGALALWKREEIARLMAVNSLFAADRIVTNFSNMDRLFLSRPLSRGEGPVSPLPAGAEATLPAEVADWIAARTVTALVILKDGQVVHESYHQGTGPGDLRISWSVAKSFLSALFGIVLAEGHIDSLDDPVTKYAPSLAGTAYDGVSLRQILTMSSGVAFDEDYLDFWSDINRMGRVLALGQSMDGFAASLTERAAAPGERFHYVSIDTHVLGMIIRGATGEDIPELLERHILAPLGLEAAPHYLTDGYGVSFVLGGLNMTTRDYARFGQMIAQGGVWQGRQIVPRDWIEASVTPSAPGGAGYGYQWWIAEGAVPGEVNAQGIYGQYIWIDRARNIVIAVNAADRGFEEEGVAAGNIALFRRIADGL</sequence>
<dbReference type="PANTHER" id="PTHR43283:SF14">
    <property type="entry name" value="BLL8153 PROTEIN"/>
    <property type="match status" value="1"/>
</dbReference>
<dbReference type="InterPro" id="IPR050789">
    <property type="entry name" value="Diverse_Enzym_Activities"/>
</dbReference>
<feature type="domain" description="Beta-lactamase-related" evidence="1">
    <location>
        <begin position="89"/>
        <end position="369"/>
    </location>
</feature>
<dbReference type="InterPro" id="IPR001466">
    <property type="entry name" value="Beta-lactam-related"/>
</dbReference>
<dbReference type="Proteomes" id="UP001517376">
    <property type="component" value="Unassembled WGS sequence"/>
</dbReference>
<dbReference type="EMBL" id="JAAATW010000001">
    <property type="protein sequence ID" value="NBE06602.1"/>
    <property type="molecule type" value="Genomic_DNA"/>
</dbReference>
<evidence type="ECO:0000313" key="2">
    <source>
        <dbReference type="EMBL" id="NBE06602.1"/>
    </source>
</evidence>
<gene>
    <name evidence="2" type="ORF">GU920_03595</name>
</gene>
<keyword evidence="3" id="KW-1185">Reference proteome</keyword>
<proteinExistence type="predicted"/>